<evidence type="ECO:0008006" key="5">
    <source>
        <dbReference type="Google" id="ProtNLM"/>
    </source>
</evidence>
<name>A0A2H3KAY0_9FLAO</name>
<dbReference type="AlphaFoldDB" id="A0A2H3KAY0"/>
<accession>A0A2H3KAY0</accession>
<evidence type="ECO:0000256" key="2">
    <source>
        <dbReference type="SAM" id="SignalP"/>
    </source>
</evidence>
<feature type="signal peptide" evidence="2">
    <location>
        <begin position="1"/>
        <end position="32"/>
    </location>
</feature>
<keyword evidence="1 2" id="KW-0732">Signal</keyword>
<comment type="caution">
    <text evidence="3">The sequence shown here is derived from an EMBL/GenBank/DDBJ whole genome shotgun (WGS) entry which is preliminary data.</text>
</comment>
<evidence type="ECO:0000256" key="1">
    <source>
        <dbReference type="ARBA" id="ARBA00022729"/>
    </source>
</evidence>
<organism evidence="3 4">
    <name type="scientific">Flavobacterium branchiophilum</name>
    <dbReference type="NCBI Taxonomy" id="55197"/>
    <lineage>
        <taxon>Bacteria</taxon>
        <taxon>Pseudomonadati</taxon>
        <taxon>Bacteroidota</taxon>
        <taxon>Flavobacteriia</taxon>
        <taxon>Flavobacteriales</taxon>
        <taxon>Flavobacteriaceae</taxon>
        <taxon>Flavobacterium</taxon>
    </lineage>
</organism>
<proteinExistence type="predicted"/>
<dbReference type="OrthoDB" id="1652165at2"/>
<reference evidence="3 4" key="1">
    <citation type="submission" date="2017-09" db="EMBL/GenBank/DDBJ databases">
        <title>Whole genomes of Flavobacteriaceae.</title>
        <authorList>
            <person name="Stine C."/>
            <person name="Li C."/>
            <person name="Tadesse D."/>
        </authorList>
    </citation>
    <scope>NUCLEOTIDE SEQUENCE [LARGE SCALE GENOMIC DNA]</scope>
    <source>
        <strain evidence="3 4">ATCC 35036</strain>
    </source>
</reference>
<dbReference type="InterPro" id="IPR026444">
    <property type="entry name" value="Secre_tail"/>
</dbReference>
<feature type="chain" id="PRO_5013749529" description="Secretion system C-terminal sorting domain-containing protein" evidence="2">
    <location>
        <begin position="33"/>
        <end position="838"/>
    </location>
</feature>
<evidence type="ECO:0000313" key="3">
    <source>
        <dbReference type="EMBL" id="PDS23862.1"/>
    </source>
</evidence>
<dbReference type="RefSeq" id="WP_097554306.1">
    <property type="nucleotide sequence ID" value="NZ_PCMW01000052.1"/>
</dbReference>
<sequence>MKKNTFLPNLKAIFSPALLIMLAIFASQNISAQVQNNGTLYIADSGLFYVQSGVYNFGVAPTDPTTGTTTTTRTASTYGVLSFGDGATTATASVATHFNDGYTKSNTASAFVYQIGQTTTYAPAKVDASVAGEVAAAYYTSAYTDLTFDGTVSKVSSTGYWDIKQLTGATKTGKLSLAWTENLTTDLTGTTGTPSTSDITIVGYNGTDWVQIPSTVDTNNFFDNAASAIGSKGSITSTLNIDLSGTSFQFFALGSKKGACQTLVALGSHSTTWDGSAWSNGVPTLESTATISGSTNSPGSFVCNKLNLNADLKLANGDVLEIVNEVTTSGGSKIILASEASIVQRNGASTAPSIELTKVSRAMRGYDYIYWGTPVNSNFFSQLAAAESFTTAIAAAPTATSNVFLDKYKWVPGQTGAYGSATYGWQALTAIENGKGFITMVNPIAPFDTAGSNTGIVKLKIAGTANNGDVVVPVTKSAFTSSTKNYNLLANPYPSAIDVDMFLRENTKIDGFVKLWTSKTAPATISGINAAYTNADYAIYNPSGSVNTSPISQTISGKIASAQGFMVRCTTAGDVTFTNCMRVTSGNNNFFRTANENTNNDTSNFERNRFKLNMTNTNLGIFSQILIAYSNEATTGYDRLYDAESGSANATSMYTLSGIYKLAINGRPAFESTDVVPVGVKLPSTSSPEFATAVAETYKIGITEQEGVFANGTVNVFLHDKLNNTYHDFANGDFTFTTTTSSTDDRFEVVYQNTALDNNTFNTNQVLAFIKDENLNIAASLAMTNVEIYDITGKKLQSININNEKSIKKAFNYAEGFYIVKIKLDNGSIVSQKLINKK</sequence>
<dbReference type="NCBIfam" id="TIGR04183">
    <property type="entry name" value="Por_Secre_tail"/>
    <property type="match status" value="1"/>
</dbReference>
<protein>
    <recommendedName>
        <fullName evidence="5">Secretion system C-terminal sorting domain-containing protein</fullName>
    </recommendedName>
</protein>
<evidence type="ECO:0000313" key="4">
    <source>
        <dbReference type="Proteomes" id="UP000220828"/>
    </source>
</evidence>
<gene>
    <name evidence="3" type="ORF">B0A77_09740</name>
</gene>
<dbReference type="EMBL" id="PCMW01000052">
    <property type="protein sequence ID" value="PDS23862.1"/>
    <property type="molecule type" value="Genomic_DNA"/>
</dbReference>
<dbReference type="Proteomes" id="UP000220828">
    <property type="component" value="Unassembled WGS sequence"/>
</dbReference>